<sequence length="757" mass="84896">MEDMQEILSRKEKRNAELDKMMSEDRKENENRMDRSETPAAGAMHRAVVRHSFKKTPKGSLTDETFKAPVVSTPGSESSLSSSMGTPLHPDTNNEEIIQAAVRLSEQRNPKGGTPATAVPASAVPMSNTPTSTGTPFKRFEKTFRPLPSLSSPITSPFRRRFDDDALDADNGKEDEDRSALPGVVSLERSPQRAVTNIRTTKTSESFQSVVDDTMSHSTYSPRTSTIPTASSSGVGSPTREHYPPPPPPITNAAIIGSLWDDINTELEKYKQSKQYQSDPNLSPRNHFGSSSLQEGHSISSYRSQSAKRMGQSGREAGTFSSSHDPTFPEKRQRAELPMERGMDRKQFEMTIDEADGGAKRQLAQTPTIDQETTLKRLHDAIIVQQDQICQASRALAFCRQNERFRGSREEIDAQRALLISTERRRALLLERDRVINGRCLTAENDLKGTLTFSAISFKLSREYISNFIQHNSSTSLYYFIVLIKCGEHVFHTTLAASDQGIKSGFIEFSHYITVSELSPDFTCEIEVYSLKSSQDLAGTDRGVRSKKGTWRRMVISTPLNAYTNSLSAYSSSSAHRPIGVMDPGFQRIGHLTITRQLVHRQKFLLSDLTYPLEGTVLLNLDCHPDPNSMPLREYRSFLSKYEIVSGLSSWTRFWCSLGGGQLRFWRYPEDEATKNPCVELGLHRCVSQVMAMPSSAASFPNSMQVDVVLVDEKTNQKEGISSVQFAADTPEEMEHWMECINQSIRRSNVWRMVKRK</sequence>
<name>A0A914HTT4_GLORO</name>
<dbReference type="GO" id="GO:0031106">
    <property type="term" value="P:septin ring organization"/>
    <property type="evidence" value="ECO:0007669"/>
    <property type="project" value="TreeGrafter"/>
</dbReference>
<feature type="compositionally biased region" description="Basic and acidic residues" evidence="1">
    <location>
        <begin position="160"/>
        <end position="179"/>
    </location>
</feature>
<dbReference type="AlphaFoldDB" id="A0A914HTT4"/>
<feature type="compositionally biased region" description="Basic and acidic residues" evidence="1">
    <location>
        <begin position="8"/>
        <end position="37"/>
    </location>
</feature>
<dbReference type="Pfam" id="PF08174">
    <property type="entry name" value="Anillin"/>
    <property type="match status" value="1"/>
</dbReference>
<dbReference type="SUPFAM" id="SSF50729">
    <property type="entry name" value="PH domain-like"/>
    <property type="match status" value="1"/>
</dbReference>
<evidence type="ECO:0000313" key="3">
    <source>
        <dbReference type="Proteomes" id="UP000887572"/>
    </source>
</evidence>
<dbReference type="PROSITE" id="PS50003">
    <property type="entry name" value="PH_DOMAIN"/>
    <property type="match status" value="1"/>
</dbReference>
<dbReference type="Proteomes" id="UP000887572">
    <property type="component" value="Unplaced"/>
</dbReference>
<dbReference type="InterPro" id="IPR001849">
    <property type="entry name" value="PH_domain"/>
</dbReference>
<feature type="compositionally biased region" description="Low complexity" evidence="1">
    <location>
        <begin position="114"/>
        <end position="125"/>
    </location>
</feature>
<feature type="region of interest" description="Disordered" evidence="1">
    <location>
        <begin position="1"/>
        <end position="92"/>
    </location>
</feature>
<feature type="compositionally biased region" description="Polar residues" evidence="1">
    <location>
        <begin position="126"/>
        <end position="135"/>
    </location>
</feature>
<dbReference type="GO" id="GO:0000281">
    <property type="term" value="P:mitotic cytokinesis"/>
    <property type="evidence" value="ECO:0007669"/>
    <property type="project" value="TreeGrafter"/>
</dbReference>
<dbReference type="InterPro" id="IPR012966">
    <property type="entry name" value="AHD"/>
</dbReference>
<feature type="compositionally biased region" description="Basic residues" evidence="1">
    <location>
        <begin position="47"/>
        <end position="57"/>
    </location>
</feature>
<feature type="region of interest" description="Disordered" evidence="1">
    <location>
        <begin position="271"/>
        <end position="335"/>
    </location>
</feature>
<feature type="compositionally biased region" description="Polar residues" evidence="1">
    <location>
        <begin position="206"/>
        <end position="236"/>
    </location>
</feature>
<proteinExistence type="predicted"/>
<protein>
    <submittedName>
        <fullName evidence="4">PH domain-containing protein</fullName>
    </submittedName>
</protein>
<dbReference type="GO" id="GO:0000915">
    <property type="term" value="P:actomyosin contractile ring assembly"/>
    <property type="evidence" value="ECO:0007669"/>
    <property type="project" value="TreeGrafter"/>
</dbReference>
<feature type="domain" description="PH" evidence="2">
    <location>
        <begin position="632"/>
        <end position="746"/>
    </location>
</feature>
<dbReference type="PANTHER" id="PTHR21538:SF23">
    <property type="entry name" value="ANILLIN"/>
    <property type="match status" value="1"/>
</dbReference>
<dbReference type="Pfam" id="PF00169">
    <property type="entry name" value="PH"/>
    <property type="match status" value="1"/>
</dbReference>
<feature type="compositionally biased region" description="Low complexity" evidence="1">
    <location>
        <begin position="146"/>
        <end position="157"/>
    </location>
</feature>
<organism evidence="3 4">
    <name type="scientific">Globodera rostochiensis</name>
    <name type="common">Golden nematode worm</name>
    <name type="synonym">Heterodera rostochiensis</name>
    <dbReference type="NCBI Taxonomy" id="31243"/>
    <lineage>
        <taxon>Eukaryota</taxon>
        <taxon>Metazoa</taxon>
        <taxon>Ecdysozoa</taxon>
        <taxon>Nematoda</taxon>
        <taxon>Chromadorea</taxon>
        <taxon>Rhabditida</taxon>
        <taxon>Tylenchina</taxon>
        <taxon>Tylenchomorpha</taxon>
        <taxon>Tylenchoidea</taxon>
        <taxon>Heteroderidae</taxon>
        <taxon>Heteroderinae</taxon>
        <taxon>Globodera</taxon>
    </lineage>
</organism>
<keyword evidence="3" id="KW-1185">Reference proteome</keyword>
<accession>A0A914HTT4</accession>
<dbReference type="WBParaSite" id="Gr19_v10_g461.t1">
    <property type="protein sequence ID" value="Gr19_v10_g461.t1"/>
    <property type="gene ID" value="Gr19_v10_g461"/>
</dbReference>
<evidence type="ECO:0000313" key="4">
    <source>
        <dbReference type="WBParaSite" id="Gr19_v10_g461.t1"/>
    </source>
</evidence>
<dbReference type="GO" id="GO:0005826">
    <property type="term" value="C:actomyosin contractile ring"/>
    <property type="evidence" value="ECO:0007669"/>
    <property type="project" value="TreeGrafter"/>
</dbReference>
<reference evidence="4" key="1">
    <citation type="submission" date="2022-11" db="UniProtKB">
        <authorList>
            <consortium name="WormBaseParasite"/>
        </authorList>
    </citation>
    <scope>IDENTIFICATION</scope>
</reference>
<dbReference type="InterPro" id="IPR051364">
    <property type="entry name" value="Cytokinesis/Rho-signaling"/>
</dbReference>
<feature type="region of interest" description="Disordered" evidence="1">
    <location>
        <begin position="206"/>
        <end position="252"/>
    </location>
</feature>
<feature type="compositionally biased region" description="Polar residues" evidence="1">
    <location>
        <begin position="273"/>
        <end position="307"/>
    </location>
</feature>
<dbReference type="Gene3D" id="2.30.29.30">
    <property type="entry name" value="Pleckstrin-homology domain (PH domain)/Phosphotyrosine-binding domain (PTB)"/>
    <property type="match status" value="1"/>
</dbReference>
<dbReference type="PANTHER" id="PTHR21538">
    <property type="entry name" value="ANILLIN/RHOTEKIN RTKN"/>
    <property type="match status" value="1"/>
</dbReference>
<feature type="region of interest" description="Disordered" evidence="1">
    <location>
        <begin position="106"/>
        <end position="183"/>
    </location>
</feature>
<dbReference type="SMART" id="SM00233">
    <property type="entry name" value="PH"/>
    <property type="match status" value="1"/>
</dbReference>
<feature type="compositionally biased region" description="Low complexity" evidence="1">
    <location>
        <begin position="72"/>
        <end position="88"/>
    </location>
</feature>
<dbReference type="InterPro" id="IPR011993">
    <property type="entry name" value="PH-like_dom_sf"/>
</dbReference>
<evidence type="ECO:0000256" key="1">
    <source>
        <dbReference type="SAM" id="MobiDB-lite"/>
    </source>
</evidence>
<evidence type="ECO:0000259" key="2">
    <source>
        <dbReference type="PROSITE" id="PS50003"/>
    </source>
</evidence>